<sequence length="364" mass="41286">MPLYDALFHTLNPKSWDLQRKNSKGEEARVADFVFLAHNVDVYASLHHAFLMRSFSSLPCEMRLCLVPPWSIAFLFMLGLSSFRGNTMIISSYHLRKKMQQTWGVTRYGFQYFLPFCKDEINNTIEEAILSADKAGVKVLSLAALNKSEALNGGGKIFVDKNPNLRVRVVHGNTLTAAVILREINEKVDDVFLTGATSKLGRAIAIYLCIRKVRVLMLTNSKKRFESILHEAPVEYRKFLVHVTRYDEGKNCKTWIVGKWMSARDQRWAPPGTYFHQFAIPVITESRRDCKYGKMAAIRLPEDVQGLGSCEYVMGRGVVHACHAGGMVHLLEGWKHHEVGAIDVDMIDVVWNKALKHGFKPVTD</sequence>
<evidence type="ECO:0000259" key="2">
    <source>
        <dbReference type="Pfam" id="PF12076"/>
    </source>
</evidence>
<organism evidence="3 4">
    <name type="scientific">Amborella trichopoda</name>
    <dbReference type="NCBI Taxonomy" id="13333"/>
    <lineage>
        <taxon>Eukaryota</taxon>
        <taxon>Viridiplantae</taxon>
        <taxon>Streptophyta</taxon>
        <taxon>Embryophyta</taxon>
        <taxon>Tracheophyta</taxon>
        <taxon>Spermatophyta</taxon>
        <taxon>Magnoliopsida</taxon>
        <taxon>Amborellales</taxon>
        <taxon>Amborellaceae</taxon>
        <taxon>Amborella</taxon>
    </lineage>
</organism>
<dbReference type="EMBL" id="KI394998">
    <property type="protein sequence ID" value="ERM99525.1"/>
    <property type="molecule type" value="Genomic_DNA"/>
</dbReference>
<evidence type="ECO:0000313" key="3">
    <source>
        <dbReference type="EMBL" id="ERM99525.1"/>
    </source>
</evidence>
<accession>W1NW71</accession>
<dbReference type="InterPro" id="IPR021940">
    <property type="entry name" value="CER1-like_C"/>
</dbReference>
<keyword evidence="4" id="KW-1185">Reference proteome</keyword>
<dbReference type="Pfam" id="PF12076">
    <property type="entry name" value="CER1-like_C"/>
    <property type="match status" value="1"/>
</dbReference>
<evidence type="ECO:0000256" key="1">
    <source>
        <dbReference type="ARBA" id="ARBA00004141"/>
    </source>
</evidence>
<dbReference type="HOGENOM" id="CLU_017842_0_0_1"/>
<dbReference type="Proteomes" id="UP000017836">
    <property type="component" value="Unassembled WGS sequence"/>
</dbReference>
<gene>
    <name evidence="3" type="ORF">AMTR_s00088p00066300</name>
</gene>
<feature type="domain" description="Very-long-chain aldehyde decarbonylase CER1-like C-terminal" evidence="2">
    <location>
        <begin position="191"/>
        <end position="361"/>
    </location>
</feature>
<dbReference type="GO" id="GO:0016020">
    <property type="term" value="C:membrane"/>
    <property type="evidence" value="ECO:0007669"/>
    <property type="project" value="UniProtKB-SubCell"/>
</dbReference>
<dbReference type="InterPro" id="IPR036291">
    <property type="entry name" value="NAD(P)-bd_dom_sf"/>
</dbReference>
<protein>
    <recommendedName>
        <fullName evidence="2">Very-long-chain aldehyde decarbonylase CER1-like C-terminal domain-containing protein</fullName>
    </recommendedName>
</protein>
<name>W1NW71_AMBTC</name>
<dbReference type="eggNOG" id="ENOG502QQ3D">
    <property type="taxonomic scope" value="Eukaryota"/>
</dbReference>
<dbReference type="AlphaFoldDB" id="W1NW71"/>
<comment type="subcellular location">
    <subcellularLocation>
        <location evidence="1">Membrane</location>
        <topology evidence="1">Multi-pass membrane protein</topology>
    </subcellularLocation>
</comment>
<evidence type="ECO:0000313" key="4">
    <source>
        <dbReference type="Proteomes" id="UP000017836"/>
    </source>
</evidence>
<dbReference type="SUPFAM" id="SSF51735">
    <property type="entry name" value="NAD(P)-binding Rossmann-fold domains"/>
    <property type="match status" value="1"/>
</dbReference>
<reference evidence="4" key="1">
    <citation type="journal article" date="2013" name="Science">
        <title>The Amborella genome and the evolution of flowering plants.</title>
        <authorList>
            <consortium name="Amborella Genome Project"/>
        </authorList>
    </citation>
    <scope>NUCLEOTIDE SEQUENCE [LARGE SCALE GENOMIC DNA]</scope>
</reference>
<proteinExistence type="predicted"/>
<dbReference type="Gramene" id="ERM99525">
    <property type="protein sequence ID" value="ERM99525"/>
    <property type="gene ID" value="AMTR_s00088p00066300"/>
</dbReference>